<organism evidence="2 3">
    <name type="scientific">Actinospica durhamensis</name>
    <dbReference type="NCBI Taxonomy" id="1508375"/>
    <lineage>
        <taxon>Bacteria</taxon>
        <taxon>Bacillati</taxon>
        <taxon>Actinomycetota</taxon>
        <taxon>Actinomycetes</taxon>
        <taxon>Catenulisporales</taxon>
        <taxon>Actinospicaceae</taxon>
        <taxon>Actinospica</taxon>
    </lineage>
</organism>
<sequence length="93" mass="10694">MQRSLEASQYFAKTYQRLLQRLEIRQSTSRTGSRLDGTAAESFFATIKSEIGTESWPDRASARRDIENYINDYNARRLHSAIDYQPPATMCLA</sequence>
<dbReference type="InterPro" id="IPR036397">
    <property type="entry name" value="RNaseH_sf"/>
</dbReference>
<dbReference type="RefSeq" id="WP_212528006.1">
    <property type="nucleotide sequence ID" value="NZ_JAGSOG010000031.1"/>
</dbReference>
<feature type="domain" description="Integrase catalytic" evidence="1">
    <location>
        <begin position="1"/>
        <end position="93"/>
    </location>
</feature>
<proteinExistence type="predicted"/>
<dbReference type="GO" id="GO:0015074">
    <property type="term" value="P:DNA integration"/>
    <property type="evidence" value="ECO:0007669"/>
    <property type="project" value="InterPro"/>
</dbReference>
<dbReference type="SUPFAM" id="SSF53098">
    <property type="entry name" value="Ribonuclease H-like"/>
    <property type="match status" value="1"/>
</dbReference>
<name>A0A941EM46_9ACTN</name>
<gene>
    <name evidence="2" type="ORF">KDL01_09425</name>
</gene>
<dbReference type="PANTHER" id="PTHR46889:SF4">
    <property type="entry name" value="TRANSPOSASE INSO FOR INSERTION SEQUENCE ELEMENT IS911B-RELATED"/>
    <property type="match status" value="1"/>
</dbReference>
<dbReference type="PANTHER" id="PTHR46889">
    <property type="entry name" value="TRANSPOSASE INSF FOR INSERTION SEQUENCE IS3B-RELATED"/>
    <property type="match status" value="1"/>
</dbReference>
<dbReference type="Proteomes" id="UP000675781">
    <property type="component" value="Unassembled WGS sequence"/>
</dbReference>
<comment type="caution">
    <text evidence="2">The sequence shown here is derived from an EMBL/GenBank/DDBJ whole genome shotgun (WGS) entry which is preliminary data.</text>
</comment>
<dbReference type="InterPro" id="IPR012337">
    <property type="entry name" value="RNaseH-like_sf"/>
</dbReference>
<dbReference type="AlphaFoldDB" id="A0A941EM46"/>
<dbReference type="InterPro" id="IPR001584">
    <property type="entry name" value="Integrase_cat-core"/>
</dbReference>
<dbReference type="EMBL" id="JAGSOG010000031">
    <property type="protein sequence ID" value="MBR7833485.1"/>
    <property type="molecule type" value="Genomic_DNA"/>
</dbReference>
<keyword evidence="3" id="KW-1185">Reference proteome</keyword>
<dbReference type="Pfam" id="PF13683">
    <property type="entry name" value="rve_3"/>
    <property type="match status" value="1"/>
</dbReference>
<reference evidence="2" key="1">
    <citation type="submission" date="2021-04" db="EMBL/GenBank/DDBJ databases">
        <title>Genome based classification of Actinospica acidithermotolerans sp. nov., an actinobacterium isolated from an Indonesian hot spring.</title>
        <authorList>
            <person name="Kusuma A.B."/>
            <person name="Putra K.E."/>
            <person name="Nafisah S."/>
            <person name="Loh J."/>
            <person name="Nouioui I."/>
            <person name="Goodfellow M."/>
        </authorList>
    </citation>
    <scope>NUCLEOTIDE SEQUENCE</scope>
    <source>
        <strain evidence="2">CSCA 57</strain>
    </source>
</reference>
<evidence type="ECO:0000259" key="1">
    <source>
        <dbReference type="PROSITE" id="PS50994"/>
    </source>
</evidence>
<dbReference type="InterPro" id="IPR050900">
    <property type="entry name" value="Transposase_IS3/IS150/IS904"/>
</dbReference>
<dbReference type="PROSITE" id="PS50994">
    <property type="entry name" value="INTEGRASE"/>
    <property type="match status" value="1"/>
</dbReference>
<evidence type="ECO:0000313" key="2">
    <source>
        <dbReference type="EMBL" id="MBR7833485.1"/>
    </source>
</evidence>
<dbReference type="GO" id="GO:0003676">
    <property type="term" value="F:nucleic acid binding"/>
    <property type="evidence" value="ECO:0007669"/>
    <property type="project" value="InterPro"/>
</dbReference>
<dbReference type="Gene3D" id="3.30.420.10">
    <property type="entry name" value="Ribonuclease H-like superfamily/Ribonuclease H"/>
    <property type="match status" value="1"/>
</dbReference>
<accession>A0A941EM46</accession>
<evidence type="ECO:0000313" key="3">
    <source>
        <dbReference type="Proteomes" id="UP000675781"/>
    </source>
</evidence>
<protein>
    <submittedName>
        <fullName evidence="2">Integrase core domain-containing protein</fullName>
    </submittedName>
</protein>